<feature type="region of interest" description="Disordered" evidence="2">
    <location>
        <begin position="684"/>
        <end position="746"/>
    </location>
</feature>
<feature type="compositionally biased region" description="Polar residues" evidence="2">
    <location>
        <begin position="1100"/>
        <end position="1112"/>
    </location>
</feature>
<feature type="compositionally biased region" description="Basic and acidic residues" evidence="2">
    <location>
        <begin position="1785"/>
        <end position="1798"/>
    </location>
</feature>
<evidence type="ECO:0000313" key="5">
    <source>
        <dbReference type="RefSeq" id="XP_035666523.1"/>
    </source>
</evidence>
<dbReference type="InterPro" id="IPR002999">
    <property type="entry name" value="Tudor"/>
</dbReference>
<feature type="region of interest" description="Disordered" evidence="2">
    <location>
        <begin position="1603"/>
        <end position="1630"/>
    </location>
</feature>
<dbReference type="Gene3D" id="2.40.50.90">
    <property type="match status" value="1"/>
</dbReference>
<feature type="region of interest" description="Disordered" evidence="2">
    <location>
        <begin position="1297"/>
        <end position="1332"/>
    </location>
</feature>
<proteinExistence type="predicted"/>
<feature type="compositionally biased region" description="Polar residues" evidence="2">
    <location>
        <begin position="1716"/>
        <end position="1731"/>
    </location>
</feature>
<dbReference type="GeneID" id="118409533"/>
<evidence type="ECO:0000313" key="4">
    <source>
        <dbReference type="Proteomes" id="UP000001554"/>
    </source>
</evidence>
<feature type="region of interest" description="Disordered" evidence="2">
    <location>
        <begin position="1088"/>
        <end position="1112"/>
    </location>
</feature>
<evidence type="ECO:0000256" key="1">
    <source>
        <dbReference type="SAM" id="Coils"/>
    </source>
</evidence>
<feature type="region of interest" description="Disordered" evidence="2">
    <location>
        <begin position="1152"/>
        <end position="1190"/>
    </location>
</feature>
<reference evidence="4" key="1">
    <citation type="journal article" date="2020" name="Nat. Ecol. Evol.">
        <title>Deeply conserved synteny resolves early events in vertebrate evolution.</title>
        <authorList>
            <person name="Simakov O."/>
            <person name="Marletaz F."/>
            <person name="Yue J.X."/>
            <person name="O'Connell B."/>
            <person name="Jenkins J."/>
            <person name="Brandt A."/>
            <person name="Calef R."/>
            <person name="Tung C.H."/>
            <person name="Huang T.K."/>
            <person name="Schmutz J."/>
            <person name="Satoh N."/>
            <person name="Yu J.K."/>
            <person name="Putnam N.H."/>
            <person name="Green R.E."/>
            <person name="Rokhsar D.S."/>
        </authorList>
    </citation>
    <scope>NUCLEOTIDE SEQUENCE [LARGE SCALE GENOMIC DNA]</scope>
    <source>
        <strain evidence="4">S238N-H82</strain>
    </source>
</reference>
<feature type="compositionally biased region" description="Acidic residues" evidence="2">
    <location>
        <begin position="1775"/>
        <end position="1784"/>
    </location>
</feature>
<feature type="region of interest" description="Disordered" evidence="2">
    <location>
        <begin position="1670"/>
        <end position="1798"/>
    </location>
</feature>
<evidence type="ECO:0000259" key="3">
    <source>
        <dbReference type="PROSITE" id="PS50304"/>
    </source>
</evidence>
<feature type="compositionally biased region" description="Basic and acidic residues" evidence="2">
    <location>
        <begin position="1670"/>
        <end position="1701"/>
    </location>
</feature>
<gene>
    <name evidence="5" type="primary">LOC118409533</name>
</gene>
<reference evidence="5" key="2">
    <citation type="submission" date="2025-08" db="UniProtKB">
        <authorList>
            <consortium name="RefSeq"/>
        </authorList>
    </citation>
    <scope>IDENTIFICATION</scope>
    <source>
        <strain evidence="5">S238N-H82</strain>
        <tissue evidence="5">Testes</tissue>
    </source>
</reference>
<dbReference type="SUPFAM" id="SSF63748">
    <property type="entry name" value="Tudor/PWWP/MBT"/>
    <property type="match status" value="2"/>
</dbReference>
<dbReference type="Pfam" id="PF00567">
    <property type="entry name" value="TUDOR"/>
    <property type="match status" value="2"/>
</dbReference>
<accession>A0A9J7KM61</accession>
<feature type="domain" description="Tudor" evidence="3">
    <location>
        <begin position="290"/>
        <end position="348"/>
    </location>
</feature>
<dbReference type="InterPro" id="IPR050621">
    <property type="entry name" value="Tudor_domain_containing"/>
</dbReference>
<keyword evidence="4" id="KW-1185">Reference proteome</keyword>
<dbReference type="PANTHER" id="PTHR22948">
    <property type="entry name" value="TUDOR DOMAIN CONTAINING PROTEIN"/>
    <property type="match status" value="1"/>
</dbReference>
<name>A0A9J7KM61_BRAFL</name>
<feature type="compositionally biased region" description="Basic and acidic residues" evidence="2">
    <location>
        <begin position="939"/>
        <end position="948"/>
    </location>
</feature>
<keyword evidence="1" id="KW-0175">Coiled coil</keyword>
<dbReference type="KEGG" id="bfo:118409533"/>
<organism evidence="4 5">
    <name type="scientific">Branchiostoma floridae</name>
    <name type="common">Florida lancelet</name>
    <name type="synonym">Amphioxus</name>
    <dbReference type="NCBI Taxonomy" id="7739"/>
    <lineage>
        <taxon>Eukaryota</taxon>
        <taxon>Metazoa</taxon>
        <taxon>Chordata</taxon>
        <taxon>Cephalochordata</taxon>
        <taxon>Leptocardii</taxon>
        <taxon>Amphioxiformes</taxon>
        <taxon>Branchiostomatidae</taxon>
        <taxon>Branchiostoma</taxon>
    </lineage>
</organism>
<dbReference type="Gene3D" id="2.30.30.140">
    <property type="match status" value="2"/>
</dbReference>
<dbReference type="InterPro" id="IPR035437">
    <property type="entry name" value="SNase_OB-fold_sf"/>
</dbReference>
<dbReference type="CDD" id="cd20379">
    <property type="entry name" value="Tudor_dTUD-like"/>
    <property type="match status" value="2"/>
</dbReference>
<feature type="compositionally biased region" description="Basic and acidic residues" evidence="2">
    <location>
        <begin position="1247"/>
        <end position="1259"/>
    </location>
</feature>
<feature type="domain" description="Tudor" evidence="3">
    <location>
        <begin position="1401"/>
        <end position="1459"/>
    </location>
</feature>
<feature type="region of interest" description="Disordered" evidence="2">
    <location>
        <begin position="929"/>
        <end position="998"/>
    </location>
</feature>
<dbReference type="CDD" id="cd19757">
    <property type="entry name" value="Bbox1"/>
    <property type="match status" value="1"/>
</dbReference>
<sequence length="1798" mass="196594">MMEAVKNCDICQEKQHAHQCKDCGKDESDILLLCEDCHHAIHRGRFSSHKVEKAAGQEIRDFCSSLDTFKSKSSELKRRLEEVCNSKRDLLKYSQIHQSHIKEVATKLQQKIKSQAEDLLGQVQQVSEEKTGLLAECEELCRNVMMQHQTLCKEADEILGNPDDSLQDKTEKVAQFQEKLEIPLLADLETKFPDIRIHLMCDVSSVLTAISDWQLTAIPAPPDDLAEINVGSCQQIETGTQQSVFVESRMSAKGIIYIRQELDVPTREVLSALSLHIRRAGVLGALGDWMGGEGSVCAVRHPGDMMWYRGLVEELKKDKALVRLLDYGTVETVPLADLAELPPTLPQLPFQAVACTFFEDETEEIPREARWLFSDLSSHKEITCTFEREIKTDMPITLWKVDLQDVEGGVNIAERIITAVKEEGTKAEKVSCRDIRLKHNAEDFVPGSLTVIRTNAADKGPSPEPDRGDSQVKAPVDGSNHVMIECTGEEAVSASTSLPPQVEMKTPSETEDGNILLNLTSVQDTSEAVTVSDFDKDVRTCDEAHDGKVLSATRPGLPLKEGVTQGADTAESLVSNKPVSGVFPGTIPRILARGETYVPLQPTLESVRSMSSESAPDTAFSSEEKGADARPTFSAAHNQFHQSTREDNRLSSFSHMATTERSQCGQYTGLPLWWEKLRHTQQGAEHVQPFPRIPCPQPPSTMYPPPEPQPPRTMYPPLGPQPPRTMYPPQGPQPPRTMYPPPDPQPPRTMYPPPGIPIAPAPPEGYSIMNRPGPHHFVPIAGDLPPTWQGNSYPYLEGIVATCDGQVEPYPERGDNMGAVIPPTTMNGSKTVSGLQDFDALLMSELTACHGFQQTSDACSSVSNGDSHSDGFSTKDRAMACASAPYEEVIRSSTNNAMDSTAPVDQESCMVSSDKLYPDGTVDREQADYLPASAPSTESRSEEADQTKEGTYTTESTIIPPSDAVTTTTSLSAVDASDIMERPRSNPASGGISSGEDSADNELEEFCIPCNSVLGVANQPVIALADNKQTESLSTFANPTFVTLERSNTSTKPDSTSAAMSPLYEIVATEACPIETVNSAFPTVTASSAEEAHPYPQPCPTNGSLQNGHQNPPEQAALVSLTGDVVIEGEVLSDELSQTSDEYASPLLDNLMNLAEGDPDNSSVSTNGSAGCAEDDSGKGLPGEESEKCSSSGKCAALMTDMPVDHTYANVHHITDTSGKPGENVLEEGAKLQDGCMATCSVGSSGEEEKSRLGTEGRESNPSLCEMFAADSVNDAANTLDQNTDTPGRLSEISSELHTAGDHPGTGTSSHPSHHQENPPDRPSSMETGSLEQVGSLKGMEDLQEGFVTGPNMKACVTHPMEPDGSFWTKNIPVEDNEYKLMMDEMRAEAPLLEAVMGADSCILGLLVCAVSAKENMWYRGEIEKKFNKTALVRFVDLGKAEEIAYVDIKPLPNKYQRIDFQVQKNFLAGVNTDLSEKQVELFNKLTANGRTLWSQVTCVLPSGERTVRLWELDGVELTINQQVAQTQKGLPLTADPGSLISVVQRSMPAVMPGADRLDSCVYNQHGRGSTTRLLHVPGFQHGQFHSSPPRDTPAHLGAANMEPMRSKSAPPGPQGYLESAFPGQQRRASGDQAWCPRHLMGLLGPHPLTFQVHEVPFWNQREQGTREHLVPQAHKEQRPHPYPRQEKPSRSDQQHMERRPAQKQYIPPHLRHGWQQRQQQNPTKSQQHKQLQLPEKERQQTCPLGTPCPRDLSTVGEGSQMIAENKAMTSGSSEDWDDAIDDWTDGKTDKTQQEVQP</sequence>
<dbReference type="PANTHER" id="PTHR22948:SF29">
    <property type="entry name" value="FI02030P-RELATED"/>
    <property type="match status" value="1"/>
</dbReference>
<feature type="compositionally biased region" description="Polar residues" evidence="2">
    <location>
        <begin position="608"/>
        <end position="621"/>
    </location>
</feature>
<feature type="compositionally biased region" description="Polar residues" evidence="2">
    <location>
        <begin position="1160"/>
        <end position="1169"/>
    </location>
</feature>
<dbReference type="PROSITE" id="PS50304">
    <property type="entry name" value="TUDOR"/>
    <property type="match status" value="2"/>
</dbReference>
<feature type="compositionally biased region" description="Polar residues" evidence="2">
    <location>
        <begin position="949"/>
        <end position="972"/>
    </location>
</feature>
<dbReference type="SMART" id="SM00333">
    <property type="entry name" value="TUDOR"/>
    <property type="match status" value="2"/>
</dbReference>
<feature type="compositionally biased region" description="Pro residues" evidence="2">
    <location>
        <begin position="691"/>
        <end position="746"/>
    </location>
</feature>
<dbReference type="RefSeq" id="XP_035666523.1">
    <property type="nucleotide sequence ID" value="XM_035810630.1"/>
</dbReference>
<feature type="region of interest" description="Disordered" evidence="2">
    <location>
        <begin position="454"/>
        <end position="473"/>
    </location>
</feature>
<feature type="coiled-coil region" evidence="1">
    <location>
        <begin position="109"/>
        <end position="143"/>
    </location>
</feature>
<evidence type="ECO:0000256" key="2">
    <source>
        <dbReference type="SAM" id="MobiDB-lite"/>
    </source>
</evidence>
<feature type="region of interest" description="Disordered" evidence="2">
    <location>
        <begin position="1241"/>
        <end position="1261"/>
    </location>
</feature>
<feature type="region of interest" description="Disordered" evidence="2">
    <location>
        <begin position="608"/>
        <end position="627"/>
    </location>
</feature>
<dbReference type="OrthoDB" id="10034606at2759"/>
<dbReference type="Proteomes" id="UP000001554">
    <property type="component" value="Chromosome 2"/>
</dbReference>
<protein>
    <submittedName>
        <fullName evidence="5">Uncharacterized protein LOC118409533 isoform X1</fullName>
    </submittedName>
</protein>